<dbReference type="EMBL" id="ML170240">
    <property type="protein sequence ID" value="TDL16548.1"/>
    <property type="molecule type" value="Genomic_DNA"/>
</dbReference>
<feature type="compositionally biased region" description="Low complexity" evidence="1">
    <location>
        <begin position="326"/>
        <end position="355"/>
    </location>
</feature>
<dbReference type="PANTHER" id="PTHR38134:SF2">
    <property type="entry name" value="GALACTOKINASE"/>
    <property type="match status" value="1"/>
</dbReference>
<gene>
    <name evidence="2" type="ORF">BD410DRAFT_617002</name>
</gene>
<reference evidence="2 3" key="1">
    <citation type="submission" date="2018-06" db="EMBL/GenBank/DDBJ databases">
        <title>A transcriptomic atlas of mushroom development highlights an independent origin of complex multicellularity.</title>
        <authorList>
            <consortium name="DOE Joint Genome Institute"/>
            <person name="Krizsan K."/>
            <person name="Almasi E."/>
            <person name="Merenyi Z."/>
            <person name="Sahu N."/>
            <person name="Viragh M."/>
            <person name="Koszo T."/>
            <person name="Mondo S."/>
            <person name="Kiss B."/>
            <person name="Balint B."/>
            <person name="Kues U."/>
            <person name="Barry K."/>
            <person name="Hegedus J.C."/>
            <person name="Henrissat B."/>
            <person name="Johnson J."/>
            <person name="Lipzen A."/>
            <person name="Ohm R."/>
            <person name="Nagy I."/>
            <person name="Pangilinan J."/>
            <person name="Yan J."/>
            <person name="Xiong Y."/>
            <person name="Grigoriev I.V."/>
            <person name="Hibbett D.S."/>
            <person name="Nagy L.G."/>
        </authorList>
    </citation>
    <scope>NUCLEOTIDE SEQUENCE [LARGE SCALE GENOMIC DNA]</scope>
    <source>
        <strain evidence="2 3">SZMC22713</strain>
    </source>
</reference>
<dbReference type="Gene3D" id="3.40.50.2000">
    <property type="entry name" value="Glycogen Phosphorylase B"/>
    <property type="match status" value="1"/>
</dbReference>
<name>A0A4Y7PN56_9AGAM</name>
<dbReference type="PANTHER" id="PTHR38134">
    <property type="entry name" value="SLR1395 PROTEIN"/>
    <property type="match status" value="1"/>
</dbReference>
<dbReference type="AlphaFoldDB" id="A0A4Y7PN56"/>
<sequence>MNFAYYCSGHGYGHATRVSAFASHLLSISPKPVIYIVSSAPKRVFSDCIDRGAKYRFAEIDPVIVQPLAYFVDRERSVDVLREFLCTKNQKIDEEVHWLREASIDCVLSDAAFLACIAAKVANIPCALITNFTFDSVYSYLCTELTDVVSPILPSTSTMLPPSSSEFQAPIDTPLSPATVMPLVDQIHEGYRCADLLLRLPGFIPIPSFAVYPQLPSYDWINPATNTMHPSVLSLISENPNNTTLLPSISTLASSPDRTPKPKRQRKMIQALLLVRTPSPDIYTPTGRRRLLDSIGVPPSRQGPETKVLIVSFGGQIFRKPRSTNGSRAPSPSPSGRRTPATSSGASTPTAASSISVEPHLQTTCNAHHHGLADHRNGHFPANLRLDLPPRIATPSHLWIPGAPPANKPPTPALTPLSPGLVTVTPPTPYVDSDSNPADMSSPPGSITNGIGGGNGYLNGNEGESESLPQLLPDTSWIAIVCGVPKNWGTDDGEELPDGFFIAPRDVYMPDLTAVADVLLGKLGYGTVSECVDAQTPFIYVPRPLFIEEHGLRRLLATEGVGVELARRDYEAGNWAPSVSHAWKIGLNAKARRRNEGATTKRTEDGENMAKELIRWVKEWTDESPDSD</sequence>
<evidence type="ECO:0000313" key="2">
    <source>
        <dbReference type="EMBL" id="TDL16548.1"/>
    </source>
</evidence>
<evidence type="ECO:0000256" key="1">
    <source>
        <dbReference type="SAM" id="MobiDB-lite"/>
    </source>
</evidence>
<proteinExistence type="predicted"/>
<dbReference type="SUPFAM" id="SSF53756">
    <property type="entry name" value="UDP-Glycosyltransferase/glycogen phosphorylase"/>
    <property type="match status" value="2"/>
</dbReference>
<organism evidence="2 3">
    <name type="scientific">Rickenella mellea</name>
    <dbReference type="NCBI Taxonomy" id="50990"/>
    <lineage>
        <taxon>Eukaryota</taxon>
        <taxon>Fungi</taxon>
        <taxon>Dikarya</taxon>
        <taxon>Basidiomycota</taxon>
        <taxon>Agaricomycotina</taxon>
        <taxon>Agaricomycetes</taxon>
        <taxon>Hymenochaetales</taxon>
        <taxon>Rickenellaceae</taxon>
        <taxon>Rickenella</taxon>
    </lineage>
</organism>
<dbReference type="OrthoDB" id="1684102at2759"/>
<protein>
    <submittedName>
        <fullName evidence="2">Uncharacterized protein</fullName>
    </submittedName>
</protein>
<keyword evidence="3" id="KW-1185">Reference proteome</keyword>
<feature type="region of interest" description="Disordered" evidence="1">
    <location>
        <begin position="315"/>
        <end position="355"/>
    </location>
</feature>
<dbReference type="STRING" id="50990.A0A4Y7PN56"/>
<evidence type="ECO:0000313" key="3">
    <source>
        <dbReference type="Proteomes" id="UP000294933"/>
    </source>
</evidence>
<accession>A0A4Y7PN56</accession>
<dbReference type="InterPro" id="IPR053205">
    <property type="entry name" value="GHMP_kinase_L-arabinokinase"/>
</dbReference>
<dbReference type="Proteomes" id="UP000294933">
    <property type="component" value="Unassembled WGS sequence"/>
</dbReference>
<dbReference type="VEuPathDB" id="FungiDB:BD410DRAFT_617002"/>